<feature type="region of interest" description="Disordered" evidence="3">
    <location>
        <begin position="86"/>
        <end position="207"/>
    </location>
</feature>
<feature type="compositionally biased region" description="Basic residues" evidence="3">
    <location>
        <begin position="103"/>
        <end position="123"/>
    </location>
</feature>
<protein>
    <recommendedName>
        <fullName evidence="4">RRM domain-containing protein</fullName>
    </recommendedName>
</protein>
<dbReference type="Pfam" id="PF00076">
    <property type="entry name" value="RRM_1"/>
    <property type="match status" value="1"/>
</dbReference>
<dbReference type="SUPFAM" id="SSF54928">
    <property type="entry name" value="RNA-binding domain, RBD"/>
    <property type="match status" value="1"/>
</dbReference>
<name>A0ABP0G8H2_CLALP</name>
<dbReference type="PANTHER" id="PTHR48034">
    <property type="entry name" value="TRANSFORMER-2 SEX-DETERMINING PROTEIN-RELATED"/>
    <property type="match status" value="1"/>
</dbReference>
<accession>A0ABP0G8H2</accession>
<proteinExistence type="predicted"/>
<keyword evidence="1 2" id="KW-0694">RNA-binding</keyword>
<evidence type="ECO:0000256" key="1">
    <source>
        <dbReference type="ARBA" id="ARBA00022884"/>
    </source>
</evidence>
<dbReference type="Gene3D" id="3.30.70.330">
    <property type="match status" value="1"/>
</dbReference>
<dbReference type="EMBL" id="CAWYQH010000108">
    <property type="protein sequence ID" value="CAK8688097.1"/>
    <property type="molecule type" value="Genomic_DNA"/>
</dbReference>
<feature type="compositionally biased region" description="Basic and acidic residues" evidence="3">
    <location>
        <begin position="183"/>
        <end position="207"/>
    </location>
</feature>
<dbReference type="InterPro" id="IPR035979">
    <property type="entry name" value="RBD_domain_sf"/>
</dbReference>
<feature type="compositionally biased region" description="Basic and acidic residues" evidence="3">
    <location>
        <begin position="137"/>
        <end position="159"/>
    </location>
</feature>
<dbReference type="Proteomes" id="UP001642483">
    <property type="component" value="Unassembled WGS sequence"/>
</dbReference>
<reference evidence="5 6" key="1">
    <citation type="submission" date="2024-02" db="EMBL/GenBank/DDBJ databases">
        <authorList>
            <person name="Daric V."/>
            <person name="Darras S."/>
        </authorList>
    </citation>
    <scope>NUCLEOTIDE SEQUENCE [LARGE SCALE GENOMIC DNA]</scope>
</reference>
<dbReference type="InterPro" id="IPR050441">
    <property type="entry name" value="RBM"/>
</dbReference>
<dbReference type="InterPro" id="IPR012677">
    <property type="entry name" value="Nucleotide-bd_a/b_plait_sf"/>
</dbReference>
<organism evidence="5 6">
    <name type="scientific">Clavelina lepadiformis</name>
    <name type="common">Light-bulb sea squirt</name>
    <name type="synonym">Ascidia lepadiformis</name>
    <dbReference type="NCBI Taxonomy" id="159417"/>
    <lineage>
        <taxon>Eukaryota</taxon>
        <taxon>Metazoa</taxon>
        <taxon>Chordata</taxon>
        <taxon>Tunicata</taxon>
        <taxon>Ascidiacea</taxon>
        <taxon>Aplousobranchia</taxon>
        <taxon>Clavelinidae</taxon>
        <taxon>Clavelina</taxon>
    </lineage>
</organism>
<gene>
    <name evidence="5" type="ORF">CVLEPA_LOCUS20131</name>
</gene>
<comment type="caution">
    <text evidence="5">The sequence shown here is derived from an EMBL/GenBank/DDBJ whole genome shotgun (WGS) entry which is preliminary data.</text>
</comment>
<sequence length="207" mass="24962">MSRGHPNISLFVRNIADNVRPEDLRREFIKFGPISDVYIPLDYYTRRPRGFAYIQFEDVRDAEDALHEMDRKWICGRYIELQFAAGDRKTPGQMRTKDSPPPGRHRRRSYSRSPRRRYSRSRSRSFERKRSPYRRSNSRDGRRSYRRARSPENGHDHCHGNRSRRSRSFSEERPRSQQQRSPSYERRSCTPERDNYERREGSNSESN</sequence>
<dbReference type="PROSITE" id="PS50102">
    <property type="entry name" value="RRM"/>
    <property type="match status" value="1"/>
</dbReference>
<evidence type="ECO:0000313" key="5">
    <source>
        <dbReference type="EMBL" id="CAK8688097.1"/>
    </source>
</evidence>
<dbReference type="SMART" id="SM00360">
    <property type="entry name" value="RRM"/>
    <property type="match status" value="1"/>
</dbReference>
<keyword evidence="6" id="KW-1185">Reference proteome</keyword>
<feature type="domain" description="RRM" evidence="4">
    <location>
        <begin position="8"/>
        <end position="86"/>
    </location>
</feature>
<evidence type="ECO:0000256" key="2">
    <source>
        <dbReference type="PROSITE-ProRule" id="PRU00176"/>
    </source>
</evidence>
<dbReference type="InterPro" id="IPR000504">
    <property type="entry name" value="RRM_dom"/>
</dbReference>
<evidence type="ECO:0000259" key="4">
    <source>
        <dbReference type="PROSITE" id="PS50102"/>
    </source>
</evidence>
<feature type="compositionally biased region" description="Basic and acidic residues" evidence="3">
    <location>
        <begin position="86"/>
        <end position="98"/>
    </location>
</feature>
<evidence type="ECO:0000313" key="6">
    <source>
        <dbReference type="Proteomes" id="UP001642483"/>
    </source>
</evidence>
<evidence type="ECO:0000256" key="3">
    <source>
        <dbReference type="SAM" id="MobiDB-lite"/>
    </source>
</evidence>